<proteinExistence type="predicted"/>
<evidence type="ECO:0000256" key="2">
    <source>
        <dbReference type="SAM" id="SignalP"/>
    </source>
</evidence>
<evidence type="ECO:0000313" key="5">
    <source>
        <dbReference type="Proteomes" id="UP001497457"/>
    </source>
</evidence>
<evidence type="ECO:0000259" key="3">
    <source>
        <dbReference type="Pfam" id="PF13968"/>
    </source>
</evidence>
<evidence type="ECO:0000313" key="4">
    <source>
        <dbReference type="EMBL" id="CAL4979763.1"/>
    </source>
</evidence>
<reference evidence="5" key="1">
    <citation type="submission" date="2024-06" db="EMBL/GenBank/DDBJ databases">
        <authorList>
            <person name="Ryan C."/>
        </authorList>
    </citation>
    <scope>NUCLEOTIDE SEQUENCE [LARGE SCALE GENOMIC DNA]</scope>
</reference>
<organism evidence="4 5">
    <name type="scientific">Urochloa decumbens</name>
    <dbReference type="NCBI Taxonomy" id="240449"/>
    <lineage>
        <taxon>Eukaryota</taxon>
        <taxon>Viridiplantae</taxon>
        <taxon>Streptophyta</taxon>
        <taxon>Embryophyta</taxon>
        <taxon>Tracheophyta</taxon>
        <taxon>Spermatophyta</taxon>
        <taxon>Magnoliopsida</taxon>
        <taxon>Liliopsida</taxon>
        <taxon>Poales</taxon>
        <taxon>Poaceae</taxon>
        <taxon>PACMAD clade</taxon>
        <taxon>Panicoideae</taxon>
        <taxon>Panicodae</taxon>
        <taxon>Paniceae</taxon>
        <taxon>Melinidinae</taxon>
        <taxon>Urochloa</taxon>
    </lineage>
</organism>
<dbReference type="Pfam" id="PF04578">
    <property type="entry name" value="DUF594"/>
    <property type="match status" value="1"/>
</dbReference>
<reference evidence="4 5" key="2">
    <citation type="submission" date="2024-10" db="EMBL/GenBank/DDBJ databases">
        <authorList>
            <person name="Ryan C."/>
        </authorList>
    </citation>
    <scope>NUCLEOTIDE SEQUENCE [LARGE SCALE GENOMIC DNA]</scope>
</reference>
<feature type="compositionally biased region" description="Low complexity" evidence="1">
    <location>
        <begin position="510"/>
        <end position="522"/>
    </location>
</feature>
<keyword evidence="5" id="KW-1185">Reference proteome</keyword>
<dbReference type="AlphaFoldDB" id="A0ABC9AM08"/>
<feature type="domain" description="DUF4220" evidence="3">
    <location>
        <begin position="7"/>
        <end position="305"/>
    </location>
</feature>
<accession>A0ABC9AM08</accession>
<dbReference type="EMBL" id="OZ075131">
    <property type="protein sequence ID" value="CAL4979763.1"/>
    <property type="molecule type" value="Genomic_DNA"/>
</dbReference>
<feature type="region of interest" description="Disordered" evidence="1">
    <location>
        <begin position="509"/>
        <end position="569"/>
    </location>
</feature>
<feature type="chain" id="PRO_5044787441" description="DUF4220 domain-containing protein" evidence="2">
    <location>
        <begin position="28"/>
        <end position="569"/>
    </location>
</feature>
<evidence type="ECO:0000256" key="1">
    <source>
        <dbReference type="SAM" id="MobiDB-lite"/>
    </source>
</evidence>
<feature type="compositionally biased region" description="Acidic residues" evidence="1">
    <location>
        <begin position="550"/>
        <end position="559"/>
    </location>
</feature>
<dbReference type="Proteomes" id="UP001497457">
    <property type="component" value="Chromosome 21rd"/>
</dbReference>
<dbReference type="Pfam" id="PF13968">
    <property type="entry name" value="DUF4220"/>
    <property type="match status" value="1"/>
</dbReference>
<keyword evidence="2" id="KW-0732">Signal</keyword>
<sequence length="569" mass="64247">MQAAPFKNKLFPVWALVLVSFRSSVNGLSRYGTYTELRNVLKLLAVAYMNITQGSKIWRFPFWIFWSLLVLRSVNRIYARRVASKSLWLGRSSELLQDYMSSNLSPDSCDPETMIGYRYLVYGEAKQSRETGLTLCISDSMSPITLDKIWRCPLPLLRSSSPGRKVKELSLAFALSRLLRCKLEGATLDVASVTVTRKLICSRILTSDDGAEKAFGILELDLVFLNEYLHTSYPMIFSEGFSSLAFTFLQSLVRYSMVFWLALDIRRVYKPRDSVVHVKFDLEVMITWIGMCFIMIMDVWEMVSICEMKLAQDRGMDLRKPGFLCSTFQTWLCSSSQPYLVDVRSLGGDLRTNYGVANSLSRYCTYLLVCKPDLLPDTVLLTKKVFRETLWHAREMLKDCSSLQSIYSKLIPVSREAVEPSSQGSITLSGNIVQQGVQLGKELIYNEKKELWRILAEVWVNLLVHIAPSSNAEAHAKYLESGGEFISLIWALFYHCGIKKSELWQENATSWNNSPQSSQQNNGVAPPQVQQTVASAQPAAQPDYHASDLDGGEGIEEVMETSPTPTGIS</sequence>
<feature type="signal peptide" evidence="2">
    <location>
        <begin position="1"/>
        <end position="27"/>
    </location>
</feature>
<gene>
    <name evidence="4" type="ORF">URODEC1_LOCUS55380</name>
</gene>
<protein>
    <recommendedName>
        <fullName evidence="3">DUF4220 domain-containing protein</fullName>
    </recommendedName>
</protein>
<dbReference type="PANTHER" id="PTHR31325">
    <property type="entry name" value="OS01G0798800 PROTEIN-RELATED"/>
    <property type="match status" value="1"/>
</dbReference>
<dbReference type="InterPro" id="IPR007658">
    <property type="entry name" value="DUF594"/>
</dbReference>
<name>A0ABC9AM08_9POAL</name>
<dbReference type="InterPro" id="IPR025315">
    <property type="entry name" value="DUF4220"/>
</dbReference>